<evidence type="ECO:0000313" key="12">
    <source>
        <dbReference type="Proteomes" id="UP000310189"/>
    </source>
</evidence>
<evidence type="ECO:0000256" key="7">
    <source>
        <dbReference type="SAM" id="Coils"/>
    </source>
</evidence>
<keyword evidence="6" id="KW-0964">Secreted</keyword>
<evidence type="ECO:0000256" key="5">
    <source>
        <dbReference type="PROSITE-ProRule" id="PRU00576"/>
    </source>
</evidence>
<dbReference type="SUPFAM" id="SSF47576">
    <property type="entry name" value="Calponin-homology domain, CH-domain"/>
    <property type="match status" value="2"/>
</dbReference>
<dbReference type="GO" id="GO:0030248">
    <property type="term" value="F:cellulose binding"/>
    <property type="evidence" value="ECO:0007669"/>
    <property type="project" value="UniProtKB-UniRule"/>
</dbReference>
<keyword evidence="6" id="KW-0136">Cellulose degradation</keyword>
<dbReference type="Gene3D" id="2.70.50.70">
    <property type="match status" value="1"/>
</dbReference>
<keyword evidence="6" id="KW-0119">Carbohydrate metabolism</keyword>
<dbReference type="AlphaFoldDB" id="A0A4T0FN45"/>
<comment type="function">
    <text evidence="6">Lytic polysaccharide monooxygenase (LMPO) that depolymerizes crystalline and amorphous polysaccharides via the oxidation of scissile alpha- or beta-(1-4)-glycosidic bonds, yielding C1 and/or C4 oxidation products. Catalysis by LPMOs requires the reduction of the active-site copper from Cu(II) to Cu(I) by a reducing agent and H(2)O(2) or O(2) as a cosubstrate.</text>
</comment>
<feature type="domain" description="EB1 C-terminal" evidence="10">
    <location>
        <begin position="551"/>
        <end position="645"/>
    </location>
</feature>
<dbReference type="EMBL" id="SPNW01000023">
    <property type="protein sequence ID" value="TIA89932.1"/>
    <property type="molecule type" value="Genomic_DNA"/>
</dbReference>
<feature type="compositionally biased region" description="Low complexity" evidence="8">
    <location>
        <begin position="513"/>
        <end position="535"/>
    </location>
</feature>
<evidence type="ECO:0000256" key="1">
    <source>
        <dbReference type="ARBA" id="ARBA00004245"/>
    </source>
</evidence>
<dbReference type="GO" id="GO:0005874">
    <property type="term" value="C:microtubule"/>
    <property type="evidence" value="ECO:0007669"/>
    <property type="project" value="UniProtKB-KW"/>
</dbReference>
<keyword evidence="12" id="KW-1185">Reference proteome</keyword>
<evidence type="ECO:0000313" key="11">
    <source>
        <dbReference type="EMBL" id="TIA89932.1"/>
    </source>
</evidence>
<comment type="domain">
    <text evidence="6">Has a modular structure: an endo-beta-1,4-glucanase catalytic module at the N-terminus, a linker rich in serines and threonines, and a C-terminal carbohydrate-binding module (CBM).</text>
</comment>
<comment type="catalytic activity">
    <reaction evidence="6">
        <text>[(1-&gt;4)-beta-D-glucosyl]n+m + reduced acceptor + O2 = 4-dehydro-beta-D-glucosyl-[(1-&gt;4)-beta-D-glucosyl]n-1 + [(1-&gt;4)-beta-D-glucosyl]m + acceptor + H2O.</text>
        <dbReference type="EC" id="1.14.99.56"/>
    </reaction>
</comment>
<feature type="chain" id="PRO_5020362995" description="AA9 family lytic polysaccharide monooxygenase" evidence="9">
    <location>
        <begin position="23"/>
        <end position="655"/>
    </location>
</feature>
<evidence type="ECO:0000256" key="3">
    <source>
        <dbReference type="ARBA" id="ARBA00022701"/>
    </source>
</evidence>
<keyword evidence="3 5" id="KW-0493">Microtubule</keyword>
<evidence type="ECO:0000259" key="10">
    <source>
        <dbReference type="PROSITE" id="PS51230"/>
    </source>
</evidence>
<dbReference type="InterPro" id="IPR036133">
    <property type="entry name" value="EB1_C_sf"/>
</dbReference>
<dbReference type="Proteomes" id="UP000310189">
    <property type="component" value="Unassembled WGS sequence"/>
</dbReference>
<evidence type="ECO:0000256" key="9">
    <source>
        <dbReference type="SAM" id="SignalP"/>
    </source>
</evidence>
<dbReference type="GO" id="GO:0008810">
    <property type="term" value="F:cellulase activity"/>
    <property type="evidence" value="ECO:0007669"/>
    <property type="project" value="UniProtKB-UniRule"/>
</dbReference>
<dbReference type="Gene3D" id="1.20.5.1430">
    <property type="match status" value="1"/>
</dbReference>
<dbReference type="EC" id="1.14.99.56" evidence="6"/>
<comment type="subcellular location">
    <subcellularLocation>
        <location evidence="1">Cytoplasm</location>
        <location evidence="1">Cytoskeleton</location>
    </subcellularLocation>
    <subcellularLocation>
        <location evidence="6">Secreted</location>
    </subcellularLocation>
</comment>
<dbReference type="GO" id="GO:0005576">
    <property type="term" value="C:extracellular region"/>
    <property type="evidence" value="ECO:0007669"/>
    <property type="project" value="UniProtKB-SubCell"/>
</dbReference>
<protein>
    <recommendedName>
        <fullName evidence="6">AA9 family lytic polysaccharide monooxygenase</fullName>
        <ecNumber evidence="6">1.14.99.56</ecNumber>
    </recommendedName>
    <alternativeName>
        <fullName evidence="6">Endo-beta-1,4-glucanase</fullName>
    </alternativeName>
    <alternativeName>
        <fullName evidence="6">Glycosyl hydrolase 61 family protein</fullName>
    </alternativeName>
</protein>
<evidence type="ECO:0000256" key="2">
    <source>
        <dbReference type="ARBA" id="ARBA00022490"/>
    </source>
</evidence>
<name>A0A4T0FN45_9BASI</name>
<accession>A0A4T0FN45</accession>
<proteinExistence type="predicted"/>
<dbReference type="GO" id="GO:0030245">
    <property type="term" value="P:cellulose catabolic process"/>
    <property type="evidence" value="ECO:0007669"/>
    <property type="project" value="UniProtKB-UniRule"/>
</dbReference>
<feature type="signal peptide" evidence="9">
    <location>
        <begin position="1"/>
        <end position="22"/>
    </location>
</feature>
<keyword evidence="6" id="KW-0624">Polysaccharide degradation</keyword>
<keyword evidence="7" id="KW-0175">Coiled coil</keyword>
<organism evidence="11 12">
    <name type="scientific">Wallemia hederae</name>
    <dbReference type="NCBI Taxonomy" id="1540922"/>
    <lineage>
        <taxon>Eukaryota</taxon>
        <taxon>Fungi</taxon>
        <taxon>Dikarya</taxon>
        <taxon>Basidiomycota</taxon>
        <taxon>Wallemiomycotina</taxon>
        <taxon>Wallemiomycetes</taxon>
        <taxon>Wallemiales</taxon>
        <taxon>Wallemiaceae</taxon>
        <taxon>Wallemia</taxon>
    </lineage>
</organism>
<dbReference type="InterPro" id="IPR004953">
    <property type="entry name" value="EB1_C"/>
</dbReference>
<keyword evidence="2" id="KW-0963">Cytoplasm</keyword>
<feature type="coiled-coil region" evidence="7">
    <location>
        <begin position="552"/>
        <end position="579"/>
    </location>
</feature>
<gene>
    <name evidence="11" type="ORF">E3P99_01830</name>
</gene>
<keyword evidence="9" id="KW-0732">Signal</keyword>
<dbReference type="OrthoDB" id="2119228at2759"/>
<evidence type="ECO:0000256" key="6">
    <source>
        <dbReference type="RuleBase" id="RU368122"/>
    </source>
</evidence>
<evidence type="ECO:0000256" key="4">
    <source>
        <dbReference type="ARBA" id="ARBA00023212"/>
    </source>
</evidence>
<feature type="compositionally biased region" description="Acidic residues" evidence="8">
    <location>
        <begin position="345"/>
        <end position="359"/>
    </location>
</feature>
<evidence type="ECO:0000256" key="8">
    <source>
        <dbReference type="SAM" id="MobiDB-lite"/>
    </source>
</evidence>
<dbReference type="GO" id="GO:0008017">
    <property type="term" value="F:microtubule binding"/>
    <property type="evidence" value="ECO:0007669"/>
    <property type="project" value="InterPro"/>
</dbReference>
<dbReference type="Pfam" id="PF03271">
    <property type="entry name" value="EB1"/>
    <property type="match status" value="1"/>
</dbReference>
<dbReference type="InterPro" id="IPR027328">
    <property type="entry name" value="MAPRE"/>
</dbReference>
<dbReference type="InterPro" id="IPR036872">
    <property type="entry name" value="CH_dom_sf"/>
</dbReference>
<dbReference type="SUPFAM" id="SSF140612">
    <property type="entry name" value="EB1 dimerisation domain-like"/>
    <property type="match status" value="1"/>
</dbReference>
<reference evidence="11 12" key="1">
    <citation type="submission" date="2019-03" db="EMBL/GenBank/DDBJ databases">
        <title>Sequencing 23 genomes of Wallemia ichthyophaga.</title>
        <authorList>
            <person name="Gostincar C."/>
        </authorList>
    </citation>
    <scope>NUCLEOTIDE SEQUENCE [LARGE SCALE GENOMIC DNA]</scope>
    <source>
        <strain evidence="11 12">EXF-5753</strain>
    </source>
</reference>
<feature type="compositionally biased region" description="Low complexity" evidence="8">
    <location>
        <begin position="360"/>
        <end position="370"/>
    </location>
</feature>
<sequence length="655" mass="72144">MLFQQISLTISTALFGAMPVIAAPVPFKMSSQQSQMVSPDLIRAAQASEPVAIKDIKSHDLTCGRGASVQHQDHPVEIDAGTKLQIQWSEDWKHSVGPIITYLAACRENDCAESDVTTLDWFKIDQKAADTDGNWWQASLGEERMYVPIPASLKEGKYIVRHEVIVIDQDPVLLFPACAALDIRNNNVDTEEQVYPASNYTVQIPGAYSESDKGLQTVNDSFDPYSYVFPGPDVWQPQGALVESASSDGFYQAAEMDVDFEGDAYQVQFLAPNVTTSSVNFVSSTATTIMPSPTMTIEEVSSLSTSTSATATSSPTALPTANFYHAQLAPMEDISHGDMNHQDEHDDEHDEDYEEESSDSSESQSFDDGSWNAQKYDGDSNYTKVEQCGTGAIYCQLLDSIYQNVPLGRVKFNARQEYEYINNFKILQTAFRTNKICLRSIPKAQRCVSSSLDLPKDSEEASTHKPHQPIPVTALVKCKMQDNLEFCQWFKKFWDEHFPGGEYDAAGRRAGAPGAAAAAAPPTSAGPTPRTSSAAGTRRPAKLSGGGASASSAAADAQIEALNAQMGDLKLNFDSLEKERDFYFAKLRDIEILHEETVGDFPKRRCRPINTPKHLDNPETLDTPASEAFQQIQQILYSTEEGFEVPEGEEEEETF</sequence>
<keyword evidence="6" id="KW-1015">Disulfide bond</keyword>
<comment type="caution">
    <text evidence="11">The sequence shown here is derived from an EMBL/GenBank/DDBJ whole genome shotgun (WGS) entry which is preliminary data.</text>
</comment>
<dbReference type="PANTHER" id="PTHR10623">
    <property type="entry name" value="MICROTUBULE-ASSOCIATED PROTEIN RP/EB FAMILY MEMBER"/>
    <property type="match status" value="1"/>
</dbReference>
<dbReference type="Pfam" id="PF03443">
    <property type="entry name" value="AA9"/>
    <property type="match status" value="1"/>
</dbReference>
<feature type="compositionally biased region" description="Basic and acidic residues" evidence="8">
    <location>
        <begin position="335"/>
        <end position="344"/>
    </location>
</feature>
<dbReference type="InterPro" id="IPR005103">
    <property type="entry name" value="AA9_LPMO"/>
</dbReference>
<keyword evidence="4" id="KW-0206">Cytoskeleton</keyword>
<dbReference type="Gene3D" id="1.10.418.10">
    <property type="entry name" value="Calponin-like domain"/>
    <property type="match status" value="1"/>
</dbReference>
<feature type="region of interest" description="Disordered" evidence="8">
    <location>
        <begin position="513"/>
        <end position="549"/>
    </location>
</feature>
<dbReference type="PROSITE" id="PS51230">
    <property type="entry name" value="EB1_C"/>
    <property type="match status" value="1"/>
</dbReference>
<feature type="region of interest" description="Disordered" evidence="8">
    <location>
        <begin position="335"/>
        <end position="374"/>
    </location>
</feature>